<name>A0A8H3IID1_9LECA</name>
<gene>
    <name evidence="1" type="ORF">ALECFALPRED_004254</name>
</gene>
<evidence type="ECO:0000313" key="2">
    <source>
        <dbReference type="Proteomes" id="UP000664203"/>
    </source>
</evidence>
<dbReference type="Proteomes" id="UP000664203">
    <property type="component" value="Unassembled WGS sequence"/>
</dbReference>
<reference evidence="1" key="1">
    <citation type="submission" date="2021-03" db="EMBL/GenBank/DDBJ databases">
        <authorList>
            <person name="Tagirdzhanova G."/>
        </authorList>
    </citation>
    <scope>NUCLEOTIDE SEQUENCE</scope>
</reference>
<dbReference type="AlphaFoldDB" id="A0A8H3IID1"/>
<keyword evidence="2" id="KW-1185">Reference proteome</keyword>
<dbReference type="EMBL" id="CAJPDR010000262">
    <property type="protein sequence ID" value="CAF9929122.1"/>
    <property type="molecule type" value="Genomic_DNA"/>
</dbReference>
<dbReference type="OrthoDB" id="5383532at2759"/>
<proteinExistence type="predicted"/>
<comment type="caution">
    <text evidence="1">The sequence shown here is derived from an EMBL/GenBank/DDBJ whole genome shotgun (WGS) entry which is preliminary data.</text>
</comment>
<organism evidence="1 2">
    <name type="scientific">Alectoria fallacina</name>
    <dbReference type="NCBI Taxonomy" id="1903189"/>
    <lineage>
        <taxon>Eukaryota</taxon>
        <taxon>Fungi</taxon>
        <taxon>Dikarya</taxon>
        <taxon>Ascomycota</taxon>
        <taxon>Pezizomycotina</taxon>
        <taxon>Lecanoromycetes</taxon>
        <taxon>OSLEUM clade</taxon>
        <taxon>Lecanoromycetidae</taxon>
        <taxon>Lecanorales</taxon>
        <taxon>Lecanorineae</taxon>
        <taxon>Parmeliaceae</taxon>
        <taxon>Alectoria</taxon>
    </lineage>
</organism>
<accession>A0A8H3IID1</accession>
<evidence type="ECO:0000313" key="1">
    <source>
        <dbReference type="EMBL" id="CAF9929122.1"/>
    </source>
</evidence>
<protein>
    <submittedName>
        <fullName evidence="1">Uncharacterized protein</fullName>
    </submittedName>
</protein>
<sequence>MSNFLSTPEIHSDPDGRIVRTTRIHKVCGQMLKLPSIPLVRPSQKARWATLRIGSTYDAAVQLIYKLLGKYHLIRQTHHTHIVQGTPLAYRDLVCPSHGTSDIILRGSTDRDYEMELLQTTTINLRTWVGLFASKIEKRAFRIRHGQWSMWAVQEVEGLDVVSIKLADVMLCEVASPMQMRVIEADVVQKAALRGGPWRDQHGANAMAMVVWVGRQTCWQMTRRITRQVTGVGEV</sequence>